<dbReference type="GO" id="GO:0044718">
    <property type="term" value="P:siderophore transmembrane transport"/>
    <property type="evidence" value="ECO:0007669"/>
    <property type="project" value="TreeGrafter"/>
</dbReference>
<accession>A0A931E288</accession>
<keyword evidence="3" id="KW-1134">Transmembrane beta strand</keyword>
<keyword evidence="10" id="KW-0675">Receptor</keyword>
<evidence type="ECO:0000256" key="4">
    <source>
        <dbReference type="ARBA" id="ARBA00022692"/>
    </source>
</evidence>
<dbReference type="PANTHER" id="PTHR30069">
    <property type="entry name" value="TONB-DEPENDENT OUTER MEMBRANE RECEPTOR"/>
    <property type="match status" value="1"/>
</dbReference>
<evidence type="ECO:0000256" key="5">
    <source>
        <dbReference type="ARBA" id="ARBA00022729"/>
    </source>
</evidence>
<dbReference type="Gene3D" id="2.40.170.20">
    <property type="entry name" value="TonB-dependent receptor, beta-barrel domain"/>
    <property type="match status" value="1"/>
</dbReference>
<dbReference type="GO" id="GO:0015344">
    <property type="term" value="F:siderophore uptake transmembrane transporter activity"/>
    <property type="evidence" value="ECO:0007669"/>
    <property type="project" value="TreeGrafter"/>
</dbReference>
<dbReference type="Gene3D" id="2.170.130.10">
    <property type="entry name" value="TonB-dependent receptor, plug domain"/>
    <property type="match status" value="1"/>
</dbReference>
<evidence type="ECO:0000256" key="7">
    <source>
        <dbReference type="ARBA" id="ARBA00023237"/>
    </source>
</evidence>
<evidence type="ECO:0000256" key="8">
    <source>
        <dbReference type="SAM" id="SignalP"/>
    </source>
</evidence>
<dbReference type="InterPro" id="IPR037066">
    <property type="entry name" value="Plug_dom_sf"/>
</dbReference>
<evidence type="ECO:0000256" key="3">
    <source>
        <dbReference type="ARBA" id="ARBA00022452"/>
    </source>
</evidence>
<evidence type="ECO:0000256" key="1">
    <source>
        <dbReference type="ARBA" id="ARBA00004571"/>
    </source>
</evidence>
<evidence type="ECO:0000259" key="9">
    <source>
        <dbReference type="Pfam" id="PF14905"/>
    </source>
</evidence>
<dbReference type="SUPFAM" id="SSF49464">
    <property type="entry name" value="Carboxypeptidase regulatory domain-like"/>
    <property type="match status" value="1"/>
</dbReference>
<dbReference type="InterPro" id="IPR039426">
    <property type="entry name" value="TonB-dep_rcpt-like"/>
</dbReference>
<keyword evidence="6" id="KW-0472">Membrane</keyword>
<dbReference type="GO" id="GO:0009279">
    <property type="term" value="C:cell outer membrane"/>
    <property type="evidence" value="ECO:0007669"/>
    <property type="project" value="UniProtKB-SubCell"/>
</dbReference>
<dbReference type="RefSeq" id="WP_196988885.1">
    <property type="nucleotide sequence ID" value="NZ_JADWYR010000001.1"/>
</dbReference>
<keyword evidence="5 8" id="KW-0732">Signal</keyword>
<dbReference type="SUPFAM" id="SSF56935">
    <property type="entry name" value="Porins"/>
    <property type="match status" value="1"/>
</dbReference>
<dbReference type="InterPro" id="IPR008969">
    <property type="entry name" value="CarboxyPept-like_regulatory"/>
</dbReference>
<feature type="chain" id="PRO_5036904867" evidence="8">
    <location>
        <begin position="20"/>
        <end position="880"/>
    </location>
</feature>
<organism evidence="10 11">
    <name type="scientific">Panacibacter microcysteis</name>
    <dbReference type="NCBI Taxonomy" id="2793269"/>
    <lineage>
        <taxon>Bacteria</taxon>
        <taxon>Pseudomonadati</taxon>
        <taxon>Bacteroidota</taxon>
        <taxon>Chitinophagia</taxon>
        <taxon>Chitinophagales</taxon>
        <taxon>Chitinophagaceae</taxon>
        <taxon>Panacibacter</taxon>
    </lineage>
</organism>
<gene>
    <name evidence="10" type="ORF">I5907_00985</name>
</gene>
<keyword evidence="7" id="KW-0998">Cell outer membrane</keyword>
<keyword evidence="11" id="KW-1185">Reference proteome</keyword>
<comment type="subcellular location">
    <subcellularLocation>
        <location evidence="1">Cell outer membrane</location>
        <topology evidence="1">Multi-pass membrane protein</topology>
    </subcellularLocation>
</comment>
<dbReference type="PANTHER" id="PTHR30069:SF29">
    <property type="entry name" value="HEMOGLOBIN AND HEMOGLOBIN-HAPTOGLOBIN-BINDING PROTEIN 1-RELATED"/>
    <property type="match status" value="1"/>
</dbReference>
<keyword evidence="2" id="KW-0813">Transport</keyword>
<comment type="caution">
    <text evidence="10">The sequence shown here is derived from an EMBL/GenBank/DDBJ whole genome shotgun (WGS) entry which is preliminary data.</text>
</comment>
<evidence type="ECO:0000313" key="10">
    <source>
        <dbReference type="EMBL" id="MBG9374792.1"/>
    </source>
</evidence>
<evidence type="ECO:0000313" key="11">
    <source>
        <dbReference type="Proteomes" id="UP000628448"/>
    </source>
</evidence>
<sequence>MKRILLIAFVVLTASATMAQFPGAPGGGKGNAQSMNMGHVYGKIIDSLGKPIGEASVILLQTKFDTVTKKKKEVLLKGVTTKANGEFSLEELPIFGQLKLKISAVGFQILEQPVVFQMKMDPNAAKPGATPQQQMSAMSSMLNNIDKDLGNITLAADAKQLAGVTVTATTSGLKMDIDKKVFSVDKNIVSAGGTALDVMKNVPSLQVDIDGNVKLRNAAPQLYIDGRPTTLTLDQIPADAIENVEVITNPSAKYDASGGNAGILNIVLKKNKKTGYNGNVMAGVDRRGGVNGGGNFNLRQGKINFSAAAMVNMMRNKTTGTTDRLNFGDTQTHVYQNNLNKTNGGFMFGRLGLDYFVTNRLTLSLAAVKVHGEFKPNETIGITTDSLFKTGATTQSFSERVSVNTREFNATGLQGGFKYNFPKAGEELTGDANYFNGKNEGNSMYTTSYYTGATVSGKQYQQVVSSGGNKFLTIQTDYVKPVTEKTKLEAGLRAQLNRIKNNNETFIKGINADDFSKIPSATNNYSNKDNVYAAYVSVTSAIKDFGYKAGLRAESSNYTGELTNTGETFSNKYPLSLFPSLFLSQKLKNKQEVQLSYTRRVRRPNFFQLIPIVDYTDSLNIRRGNPNLQPEFTNSLEMSYTKTLKGNNTVLGSVYFKQSNNLITSFLDKDINPLTGKEDLIYTFVNANSSYSYGAELTSVNYVKKWWDFTANINVYNSKINTDNIGTSQDALWSWFGKMNNNFKLPKNFTIQLSGDYQSKTNLPVSNGGGQPGPPMMQAQASAQGYIRAFWGVDAAFKKTFLKNNAASITLSVSDIFRTRKQDQYSYSQYFTQNYYRLNNPQMVRLNFSYRFGKMDASLFKRQNMKSQAEGMQGATQGMQ</sequence>
<dbReference type="EMBL" id="JADWYR010000001">
    <property type="protein sequence ID" value="MBG9374792.1"/>
    <property type="molecule type" value="Genomic_DNA"/>
</dbReference>
<reference evidence="10" key="1">
    <citation type="submission" date="2020-11" db="EMBL/GenBank/DDBJ databases">
        <title>Bacterial whole genome sequence for Panacibacter sp. DH6.</title>
        <authorList>
            <person name="Le V."/>
            <person name="Ko S."/>
            <person name="Ahn C.-Y."/>
            <person name="Oh H.-M."/>
        </authorList>
    </citation>
    <scope>NUCLEOTIDE SEQUENCE</scope>
    <source>
        <strain evidence="10">DH6</strain>
    </source>
</reference>
<evidence type="ECO:0000256" key="6">
    <source>
        <dbReference type="ARBA" id="ARBA00023136"/>
    </source>
</evidence>
<dbReference type="InterPro" id="IPR036942">
    <property type="entry name" value="Beta-barrel_TonB_sf"/>
</dbReference>
<dbReference type="Proteomes" id="UP000628448">
    <property type="component" value="Unassembled WGS sequence"/>
</dbReference>
<feature type="domain" description="Outer membrane protein beta-barrel" evidence="9">
    <location>
        <begin position="420"/>
        <end position="850"/>
    </location>
</feature>
<feature type="signal peptide" evidence="8">
    <location>
        <begin position="1"/>
        <end position="19"/>
    </location>
</feature>
<evidence type="ECO:0000256" key="2">
    <source>
        <dbReference type="ARBA" id="ARBA00022448"/>
    </source>
</evidence>
<dbReference type="InterPro" id="IPR041700">
    <property type="entry name" value="OMP_b-brl_3"/>
</dbReference>
<proteinExistence type="predicted"/>
<dbReference type="Pfam" id="PF13620">
    <property type="entry name" value="CarboxypepD_reg"/>
    <property type="match status" value="1"/>
</dbReference>
<keyword evidence="4" id="KW-0812">Transmembrane</keyword>
<dbReference type="AlphaFoldDB" id="A0A931E288"/>
<protein>
    <submittedName>
        <fullName evidence="10">TonB-dependent receptor</fullName>
    </submittedName>
</protein>
<dbReference type="Pfam" id="PF14905">
    <property type="entry name" value="OMP_b-brl_3"/>
    <property type="match status" value="1"/>
</dbReference>
<name>A0A931E288_9BACT</name>